<gene>
    <name evidence="1" type="ORF">LLUT_LOCUS9160</name>
</gene>
<accession>A0AAV1WFF7</accession>
<dbReference type="Proteomes" id="UP001497480">
    <property type="component" value="Unassembled WGS sequence"/>
</dbReference>
<dbReference type="AlphaFoldDB" id="A0AAV1WFF7"/>
<organism evidence="1 2">
    <name type="scientific">Lupinus luteus</name>
    <name type="common">European yellow lupine</name>
    <dbReference type="NCBI Taxonomy" id="3873"/>
    <lineage>
        <taxon>Eukaryota</taxon>
        <taxon>Viridiplantae</taxon>
        <taxon>Streptophyta</taxon>
        <taxon>Embryophyta</taxon>
        <taxon>Tracheophyta</taxon>
        <taxon>Spermatophyta</taxon>
        <taxon>Magnoliopsida</taxon>
        <taxon>eudicotyledons</taxon>
        <taxon>Gunneridae</taxon>
        <taxon>Pentapetalae</taxon>
        <taxon>rosids</taxon>
        <taxon>fabids</taxon>
        <taxon>Fabales</taxon>
        <taxon>Fabaceae</taxon>
        <taxon>Papilionoideae</taxon>
        <taxon>50 kb inversion clade</taxon>
        <taxon>genistoids sensu lato</taxon>
        <taxon>core genistoids</taxon>
        <taxon>Genisteae</taxon>
        <taxon>Lupinus</taxon>
    </lineage>
</organism>
<comment type="caution">
    <text evidence="1">The sequence shown here is derived from an EMBL/GenBank/DDBJ whole genome shotgun (WGS) entry which is preliminary data.</text>
</comment>
<keyword evidence="2" id="KW-1185">Reference proteome</keyword>
<protein>
    <submittedName>
        <fullName evidence="1">Uncharacterized protein</fullName>
    </submittedName>
</protein>
<sequence>MQETKAALETIVKVRLSAAHKKTFLNSQMIQSISSTNLLSNLQLSILGRNKGLLGWLRCQEPPKIKHKRVPEASGSPHVPFVHCISIYESNTPWFPMLANLKTKERYDITGSVQEGM</sequence>
<dbReference type="EMBL" id="CAXHTB010000006">
    <property type="protein sequence ID" value="CAL0308100.1"/>
    <property type="molecule type" value="Genomic_DNA"/>
</dbReference>
<reference evidence="1 2" key="1">
    <citation type="submission" date="2024-03" db="EMBL/GenBank/DDBJ databases">
        <authorList>
            <person name="Martinez-Hernandez J."/>
        </authorList>
    </citation>
    <scope>NUCLEOTIDE SEQUENCE [LARGE SCALE GENOMIC DNA]</scope>
</reference>
<evidence type="ECO:0000313" key="2">
    <source>
        <dbReference type="Proteomes" id="UP001497480"/>
    </source>
</evidence>
<proteinExistence type="predicted"/>
<evidence type="ECO:0000313" key="1">
    <source>
        <dbReference type="EMBL" id="CAL0308100.1"/>
    </source>
</evidence>
<name>A0AAV1WFF7_LUPLU</name>